<proteinExistence type="predicted"/>
<name>A0A425C3Z7_9STRA</name>
<reference evidence="1 2" key="1">
    <citation type="submission" date="2018-06" db="EMBL/GenBank/DDBJ databases">
        <title>Comparative genomics of downy mildews reveals potential adaptations to biotrophy.</title>
        <authorList>
            <person name="Fletcher K."/>
            <person name="Klosterman S.J."/>
            <person name="Derevnina L."/>
            <person name="Martin F."/>
            <person name="Koike S."/>
            <person name="Reyes Chin-Wo S."/>
            <person name="Mou B."/>
            <person name="Michelmore R."/>
        </authorList>
    </citation>
    <scope>NUCLEOTIDE SEQUENCE [LARGE SCALE GENOMIC DNA]</scope>
    <source>
        <strain evidence="1 2">R13</strain>
    </source>
</reference>
<organism evidence="1 2">
    <name type="scientific">Peronospora effusa</name>
    <dbReference type="NCBI Taxonomy" id="542832"/>
    <lineage>
        <taxon>Eukaryota</taxon>
        <taxon>Sar</taxon>
        <taxon>Stramenopiles</taxon>
        <taxon>Oomycota</taxon>
        <taxon>Peronosporomycetes</taxon>
        <taxon>Peronosporales</taxon>
        <taxon>Peronosporaceae</taxon>
        <taxon>Peronospora</taxon>
    </lineage>
</organism>
<dbReference type="Proteomes" id="UP000286097">
    <property type="component" value="Unassembled WGS sequence"/>
</dbReference>
<sequence>MLKPYNDELKKREDHRLKVKEAQVKLLKEQEGEFKRLSDWNEIFKSFIFEQQKTESDDFKNLKYGGTDLEQKNLDELLIGWNLTAKAPKSESKSSTEGLQAWLTTEKSPDKLFTVMEIHKEVDKSANSLLIRMNLERWNFAMQLSDETVRYNFKNKLKDTLKAFCGDDNRATLFLRRLFFLKREADFDELNWLHEIEDLKQIYKCLKVNDDKNRFNERKLAASRTYHDAHNDLYPQRQKTLSASLSNSKEALIEKILRESKKYSKMGPKKRMLDEILKSWADAKPPL</sequence>
<evidence type="ECO:0000313" key="1">
    <source>
        <dbReference type="EMBL" id="RQM11751.1"/>
    </source>
</evidence>
<protein>
    <submittedName>
        <fullName evidence="1">Uncharacterized protein</fullName>
    </submittedName>
</protein>
<comment type="caution">
    <text evidence="1">The sequence shown here is derived from an EMBL/GenBank/DDBJ whole genome shotgun (WGS) entry which is preliminary data.</text>
</comment>
<evidence type="ECO:0000313" key="2">
    <source>
        <dbReference type="Proteomes" id="UP000286097"/>
    </source>
</evidence>
<gene>
    <name evidence="1" type="ORF">DD237_008513</name>
</gene>
<dbReference type="AlphaFoldDB" id="A0A425C3Z7"/>
<dbReference type="VEuPathDB" id="FungiDB:DD237_008513"/>
<accession>A0A425C3Z7</accession>
<dbReference type="EMBL" id="QKXF01000392">
    <property type="protein sequence ID" value="RQM11751.1"/>
    <property type="molecule type" value="Genomic_DNA"/>
</dbReference>